<sequence>MPQAYTPSEQVTGPTSNLASTMYLYSNQMAVSPAVPVGFYTGPANKFMDTESSQEVLQTFLAMMASINTANNSNMANGSNTVSNNVETDSTGNQPTYVSIAVEDVLFFAVKALDVSIRINVIVMSLEI</sequence>
<dbReference type="Proteomes" id="UP000439903">
    <property type="component" value="Unassembled WGS sequence"/>
</dbReference>
<name>A0A8H4AZE4_GIGMA</name>
<dbReference type="AlphaFoldDB" id="A0A8H4AZE4"/>
<protein>
    <submittedName>
        <fullName evidence="1">Uncharacterized protein</fullName>
    </submittedName>
</protein>
<accession>A0A8H4AZE4</accession>
<proteinExistence type="predicted"/>
<evidence type="ECO:0000313" key="2">
    <source>
        <dbReference type="Proteomes" id="UP000439903"/>
    </source>
</evidence>
<dbReference type="EMBL" id="WTPW01000106">
    <property type="protein sequence ID" value="KAF0547346.1"/>
    <property type="molecule type" value="Genomic_DNA"/>
</dbReference>
<comment type="caution">
    <text evidence="1">The sequence shown here is derived from an EMBL/GenBank/DDBJ whole genome shotgun (WGS) entry which is preliminary data.</text>
</comment>
<evidence type="ECO:0000313" key="1">
    <source>
        <dbReference type="EMBL" id="KAF0547346.1"/>
    </source>
</evidence>
<gene>
    <name evidence="1" type="ORF">F8M41_000656</name>
</gene>
<organism evidence="1 2">
    <name type="scientific">Gigaspora margarita</name>
    <dbReference type="NCBI Taxonomy" id="4874"/>
    <lineage>
        <taxon>Eukaryota</taxon>
        <taxon>Fungi</taxon>
        <taxon>Fungi incertae sedis</taxon>
        <taxon>Mucoromycota</taxon>
        <taxon>Glomeromycotina</taxon>
        <taxon>Glomeromycetes</taxon>
        <taxon>Diversisporales</taxon>
        <taxon>Gigasporaceae</taxon>
        <taxon>Gigaspora</taxon>
    </lineage>
</organism>
<reference evidence="1 2" key="1">
    <citation type="journal article" date="2019" name="Environ. Microbiol.">
        <title>At the nexus of three kingdoms: the genome of the mycorrhizal fungus Gigaspora margarita provides insights into plant, endobacterial and fungal interactions.</title>
        <authorList>
            <person name="Venice F."/>
            <person name="Ghignone S."/>
            <person name="Salvioli di Fossalunga A."/>
            <person name="Amselem J."/>
            <person name="Novero M."/>
            <person name="Xianan X."/>
            <person name="Sedzielewska Toro K."/>
            <person name="Morin E."/>
            <person name="Lipzen A."/>
            <person name="Grigoriev I.V."/>
            <person name="Henrissat B."/>
            <person name="Martin F.M."/>
            <person name="Bonfante P."/>
        </authorList>
    </citation>
    <scope>NUCLEOTIDE SEQUENCE [LARGE SCALE GENOMIC DNA]</scope>
    <source>
        <strain evidence="1 2">BEG34</strain>
    </source>
</reference>
<keyword evidence="2" id="KW-1185">Reference proteome</keyword>